<feature type="transmembrane region" description="Helical" evidence="1">
    <location>
        <begin position="12"/>
        <end position="31"/>
    </location>
</feature>
<feature type="domain" description="Type VI secretion system IcmF C-terminal" evidence="2">
    <location>
        <begin position="1059"/>
        <end position="1161"/>
    </location>
</feature>
<protein>
    <submittedName>
        <fullName evidence="5">Type VI secretion system membrane subunit TssM</fullName>
    </submittedName>
</protein>
<dbReference type="Pfam" id="PF06744">
    <property type="entry name" value="IcmF_C"/>
    <property type="match status" value="1"/>
</dbReference>
<dbReference type="InterPro" id="IPR025743">
    <property type="entry name" value="TssM1_N"/>
</dbReference>
<dbReference type="Pfam" id="PF06761">
    <property type="entry name" value="IcmF-related"/>
    <property type="match status" value="1"/>
</dbReference>
<keyword evidence="1" id="KW-1133">Transmembrane helix</keyword>
<feature type="transmembrane region" description="Helical" evidence="1">
    <location>
        <begin position="51"/>
        <end position="72"/>
    </location>
</feature>
<accession>A0A845SK98</accession>
<dbReference type="InterPro" id="IPR010623">
    <property type="entry name" value="IcmF_C"/>
</dbReference>
<dbReference type="AlphaFoldDB" id="A0A845SK98"/>
<feature type="domain" description="IcmF-related" evidence="3">
    <location>
        <begin position="522"/>
        <end position="809"/>
    </location>
</feature>
<dbReference type="Proteomes" id="UP000461443">
    <property type="component" value="Unassembled WGS sequence"/>
</dbReference>
<gene>
    <name evidence="5" type="primary">tssM</name>
    <name evidence="5" type="ORF">GRH90_16780</name>
</gene>
<sequence length="1183" mass="130454">MLRVLRALRGLGLLRGIIGVAGFGLMVWFIGPSLAVGEARPLAPAVVRYQVAGAAAALWLLLRLVALTRRACFQRSLRRQLQPLSPAPLPEAMEAQTLAAGFKQAVRTLRRHYCRGGGLTKFWLPGNGRACLYHLPWYLVVGAAGSGKSRALKHAGLDFLAPGEPAAGRPAPGPCEWYFASRGVLISPAGSFLDDGGDRWRRLLVLLKRYRPRQPVNGVVLAISVQDLLQASRDVHDRQAGILRRRLLELRRQLNIAIPVYIIITKADRLAGFSQYFSRFDGPELEQSWGVSFPWPAGPDSESSPPRVFEDACDRLQRRLNDALADTLLAETDPRLRAGSFALPQAFAALRPPLLHYLAIIFAPSHDGPVSAPRGLWLTSANQKTSPAASALTFRQDDLFDHRFAAAMPPANEAPPPQSYFLKALFRDIILAESNLAGTRRRGVYRRRLGYAAAGGLLSALLLATGGYCVASYHNNRLYLAQVQVRTQALEQLSAAILGASAPGLRQLLPFFNGLGVWAGNDRFDHRHPPLDYRMGLYRGHTLHGAGELVYQHALKRVLLPLVAQQVATVLSRADFGETDFTYQALKAYQMLHQPQYYDGEFLLAWVLMTLSAMPGAAQLDATERGQLRRHLAQLIASAPLGSPYGPDLRLVEAAQSAIRQLTLSQRAYQRLKLSHIRDQRFKSLSLIDLAGAPAEHELARKSGLPITDGVPGLFTPEGYWHGFHPQVAATLGVLQHEDIWVLNQAMPRDDEDLSANVRYWYMNDFITRWDSFLGDIGLMPAPDLNRRINSARVLSGERSPLRSLVVNIAPVLALSPPRAADATLPDISRQFSAGTRRLLDSVFSRPDLQDEERHPERVARDHYRDIIDLARPRNENGDAIMFDDILTQLGSVYRYLVALQDGGDTAAAPGDSLTRLRADALSLPQPLRSLVLGLAEGAGHDTRRQALQRLRQQFDTHIGDYCRQVADGRYPLSPQSAVDLSPDDLARLFAPEKGLADRFWRQHLADKVNTGASHWRFSPLLNAGDQAAGDALLQFFRVARDIGDAFFPPGAAHASFSFTLRPLGMDHDILSLSLDIDGQILSYNHGPSMTYRLNWPGPRRAGTARLAVTLADGATHHLEQQGPWALHRLLDRGKNRREGSAGARRITFTVAGRDVTLALAPDGVRNPFILPNFSCVAPPEPL</sequence>
<proteinExistence type="predicted"/>
<dbReference type="InterPro" id="IPR009612">
    <property type="entry name" value="IcmF-rel"/>
</dbReference>
<evidence type="ECO:0000313" key="5">
    <source>
        <dbReference type="EMBL" id="NDL64389.1"/>
    </source>
</evidence>
<reference evidence="5 6" key="2">
    <citation type="submission" date="2020-02" db="EMBL/GenBank/DDBJ databases">
        <title>The new genus of Enterobacteriales.</title>
        <authorList>
            <person name="Kim I.S."/>
        </authorList>
    </citation>
    <scope>NUCLEOTIDE SEQUENCE [LARGE SCALE GENOMIC DNA]</scope>
    <source>
        <strain evidence="5 6">SAP-6</strain>
    </source>
</reference>
<dbReference type="PANTHER" id="PTHR36153:SF1">
    <property type="entry name" value="TYPE VI SECRETION SYSTEM COMPONENT TSSM1"/>
    <property type="match status" value="1"/>
</dbReference>
<dbReference type="EMBL" id="WUBS01000012">
    <property type="protein sequence ID" value="NDL64389.1"/>
    <property type="molecule type" value="Genomic_DNA"/>
</dbReference>
<evidence type="ECO:0000259" key="4">
    <source>
        <dbReference type="Pfam" id="PF14331"/>
    </source>
</evidence>
<keyword evidence="1" id="KW-0472">Membrane</keyword>
<feature type="domain" description="Type VI secretion system component TssM1 N-terminal" evidence="4">
    <location>
        <begin position="198"/>
        <end position="453"/>
    </location>
</feature>
<dbReference type="InterPro" id="IPR053156">
    <property type="entry name" value="T6SS_TssM-like"/>
</dbReference>
<dbReference type="NCBIfam" id="TIGR03348">
    <property type="entry name" value="VI_IcmF"/>
    <property type="match status" value="1"/>
</dbReference>
<dbReference type="InterPro" id="IPR017731">
    <property type="entry name" value="TssM1-like"/>
</dbReference>
<evidence type="ECO:0000256" key="1">
    <source>
        <dbReference type="SAM" id="Phobius"/>
    </source>
</evidence>
<evidence type="ECO:0000259" key="2">
    <source>
        <dbReference type="Pfam" id="PF06744"/>
    </source>
</evidence>
<feature type="transmembrane region" description="Helical" evidence="1">
    <location>
        <begin position="449"/>
        <end position="468"/>
    </location>
</feature>
<name>A0A845SK98_9GAMM</name>
<evidence type="ECO:0000313" key="6">
    <source>
        <dbReference type="Proteomes" id="UP000461443"/>
    </source>
</evidence>
<dbReference type="Pfam" id="PF14331">
    <property type="entry name" value="IcmF-related_N"/>
    <property type="match status" value="1"/>
</dbReference>
<comment type="caution">
    <text evidence="5">The sequence shown here is derived from an EMBL/GenBank/DDBJ whole genome shotgun (WGS) entry which is preliminary data.</text>
</comment>
<dbReference type="RefSeq" id="WP_162367109.1">
    <property type="nucleotide sequence ID" value="NZ_WUBS01000012.1"/>
</dbReference>
<keyword evidence="6" id="KW-1185">Reference proteome</keyword>
<keyword evidence="1" id="KW-0812">Transmembrane</keyword>
<organism evidence="5 6">
    <name type="scientific">Acerihabitans arboris</name>
    <dbReference type="NCBI Taxonomy" id="2691583"/>
    <lineage>
        <taxon>Bacteria</taxon>
        <taxon>Pseudomonadati</taxon>
        <taxon>Pseudomonadota</taxon>
        <taxon>Gammaproteobacteria</taxon>
        <taxon>Enterobacterales</taxon>
        <taxon>Pectobacteriaceae</taxon>
        <taxon>Acerihabitans</taxon>
    </lineage>
</organism>
<reference evidence="5 6" key="1">
    <citation type="submission" date="2019-12" db="EMBL/GenBank/DDBJ databases">
        <authorList>
            <person name="Lee S.D."/>
        </authorList>
    </citation>
    <scope>NUCLEOTIDE SEQUENCE [LARGE SCALE GENOMIC DNA]</scope>
    <source>
        <strain evidence="5 6">SAP-6</strain>
    </source>
</reference>
<evidence type="ECO:0000259" key="3">
    <source>
        <dbReference type="Pfam" id="PF06761"/>
    </source>
</evidence>
<dbReference type="PANTHER" id="PTHR36153">
    <property type="entry name" value="INNER MEMBRANE PROTEIN-RELATED"/>
    <property type="match status" value="1"/>
</dbReference>